<feature type="compositionally biased region" description="Basic residues" evidence="8">
    <location>
        <begin position="13"/>
        <end position="22"/>
    </location>
</feature>
<dbReference type="InterPro" id="IPR012552">
    <property type="entry name" value="DVL"/>
</dbReference>
<dbReference type="GO" id="GO:0005886">
    <property type="term" value="C:plasma membrane"/>
    <property type="evidence" value="ECO:0007669"/>
    <property type="project" value="UniProtKB-SubCell"/>
</dbReference>
<name>A0A6P5S1D1_PRUAV</name>
<keyword evidence="5" id="KW-1133">Transmembrane helix</keyword>
<dbReference type="KEGG" id="pavi:110751101"/>
<dbReference type="GeneID" id="110751101"/>
<dbReference type="Proteomes" id="UP000515124">
    <property type="component" value="Unplaced"/>
</dbReference>
<comment type="similarity">
    <text evidence="7">Belongs to the DVL/RTFL small polypeptides family.</text>
</comment>
<evidence type="ECO:0000313" key="9">
    <source>
        <dbReference type="Proteomes" id="UP000515124"/>
    </source>
</evidence>
<reference evidence="10" key="1">
    <citation type="submission" date="2025-08" db="UniProtKB">
        <authorList>
            <consortium name="RefSeq"/>
        </authorList>
    </citation>
    <scope>IDENTIFICATION</scope>
</reference>
<dbReference type="RefSeq" id="XP_021807221.1">
    <property type="nucleotide sequence ID" value="XM_021951529.1"/>
</dbReference>
<dbReference type="Pfam" id="PF08137">
    <property type="entry name" value="DVL"/>
    <property type="match status" value="1"/>
</dbReference>
<keyword evidence="4" id="KW-0812">Transmembrane</keyword>
<keyword evidence="9" id="KW-1185">Reference proteome</keyword>
<feature type="compositionally biased region" description="Polar residues" evidence="8">
    <location>
        <begin position="1"/>
        <end position="12"/>
    </location>
</feature>
<sequence length="60" mass="7297">MTSSNFPQNQVTRRVRRKSHRKMGFRKRCLMMAKHQKTRFYILGRCVSMLLCWHDHSISD</sequence>
<evidence type="ECO:0000256" key="4">
    <source>
        <dbReference type="ARBA" id="ARBA00022692"/>
    </source>
</evidence>
<evidence type="ECO:0000256" key="2">
    <source>
        <dbReference type="ARBA" id="ARBA00022473"/>
    </source>
</evidence>
<comment type="subcellular location">
    <subcellularLocation>
        <location evidence="1">Cell membrane</location>
        <topology evidence="1">Single-pass membrane protein</topology>
    </subcellularLocation>
</comment>
<keyword evidence="6" id="KW-0472">Membrane</keyword>
<evidence type="ECO:0000256" key="3">
    <source>
        <dbReference type="ARBA" id="ARBA00022475"/>
    </source>
</evidence>
<gene>
    <name evidence="10" type="primary">LOC110751101</name>
</gene>
<evidence type="ECO:0000313" key="10">
    <source>
        <dbReference type="RefSeq" id="XP_021807221.1"/>
    </source>
</evidence>
<organism evidence="9 10">
    <name type="scientific">Prunus avium</name>
    <name type="common">Cherry</name>
    <name type="synonym">Cerasus avium</name>
    <dbReference type="NCBI Taxonomy" id="42229"/>
    <lineage>
        <taxon>Eukaryota</taxon>
        <taxon>Viridiplantae</taxon>
        <taxon>Streptophyta</taxon>
        <taxon>Embryophyta</taxon>
        <taxon>Tracheophyta</taxon>
        <taxon>Spermatophyta</taxon>
        <taxon>Magnoliopsida</taxon>
        <taxon>eudicotyledons</taxon>
        <taxon>Gunneridae</taxon>
        <taxon>Pentapetalae</taxon>
        <taxon>rosids</taxon>
        <taxon>fabids</taxon>
        <taxon>Rosales</taxon>
        <taxon>Rosaceae</taxon>
        <taxon>Amygdaloideae</taxon>
        <taxon>Amygdaleae</taxon>
        <taxon>Prunus</taxon>
    </lineage>
</organism>
<evidence type="ECO:0000256" key="6">
    <source>
        <dbReference type="ARBA" id="ARBA00023136"/>
    </source>
</evidence>
<dbReference type="AlphaFoldDB" id="A0A6P5S1D1"/>
<dbReference type="Gramene" id="Pav_sc0000212.1_g240.1.mk:mrna">
    <property type="protein sequence ID" value="Pav_sc0000212.1_g240.1.mk:CDS:1"/>
    <property type="gene ID" value="Pav_sc0000212.1_g240.1.mk"/>
</dbReference>
<evidence type="ECO:0000256" key="1">
    <source>
        <dbReference type="ARBA" id="ARBA00004162"/>
    </source>
</evidence>
<protein>
    <submittedName>
        <fullName evidence="10">Uncharacterized protein LOC110751101</fullName>
    </submittedName>
</protein>
<accession>A0A6P5S1D1</accession>
<feature type="region of interest" description="Disordered" evidence="8">
    <location>
        <begin position="1"/>
        <end position="22"/>
    </location>
</feature>
<dbReference type="GO" id="GO:0008285">
    <property type="term" value="P:negative regulation of cell population proliferation"/>
    <property type="evidence" value="ECO:0007669"/>
    <property type="project" value="InterPro"/>
</dbReference>
<keyword evidence="3" id="KW-1003">Cell membrane</keyword>
<proteinExistence type="inferred from homology"/>
<evidence type="ECO:0000256" key="5">
    <source>
        <dbReference type="ARBA" id="ARBA00022989"/>
    </source>
</evidence>
<evidence type="ECO:0000256" key="7">
    <source>
        <dbReference type="ARBA" id="ARBA00024340"/>
    </source>
</evidence>
<evidence type="ECO:0000256" key="8">
    <source>
        <dbReference type="SAM" id="MobiDB-lite"/>
    </source>
</evidence>
<dbReference type="PANTHER" id="PTHR33102">
    <property type="entry name" value="DVL19-RELATED-RELATED"/>
    <property type="match status" value="1"/>
</dbReference>
<keyword evidence="2" id="KW-0217">Developmental protein</keyword>
<dbReference type="GO" id="GO:0048367">
    <property type="term" value="P:shoot system development"/>
    <property type="evidence" value="ECO:0007669"/>
    <property type="project" value="UniProtKB-ARBA"/>
</dbReference>
<dbReference type="InterPro" id="IPR051525">
    <property type="entry name" value="DVL_RTFL_regulatory"/>
</dbReference>